<dbReference type="AlphaFoldDB" id="A0A381WYT4"/>
<dbReference type="Gene3D" id="3.20.20.140">
    <property type="entry name" value="Metal-dependent hydrolases"/>
    <property type="match status" value="1"/>
</dbReference>
<dbReference type="InterPro" id="IPR032466">
    <property type="entry name" value="Metal_Hydrolase"/>
</dbReference>
<gene>
    <name evidence="1" type="ORF">METZ01_LOCUS110560</name>
</gene>
<evidence type="ECO:0008006" key="2">
    <source>
        <dbReference type="Google" id="ProtNLM"/>
    </source>
</evidence>
<evidence type="ECO:0000313" key="1">
    <source>
        <dbReference type="EMBL" id="SVA57706.1"/>
    </source>
</evidence>
<feature type="non-terminal residue" evidence="1">
    <location>
        <position position="211"/>
    </location>
</feature>
<protein>
    <recommendedName>
        <fullName evidence="2">Amidohydrolase-related domain-containing protein</fullName>
    </recommendedName>
</protein>
<name>A0A381WYT4_9ZZZZ</name>
<dbReference type="SUPFAM" id="SSF51556">
    <property type="entry name" value="Metallo-dependent hydrolases"/>
    <property type="match status" value="1"/>
</dbReference>
<dbReference type="EMBL" id="UINC01013337">
    <property type="protein sequence ID" value="SVA57706.1"/>
    <property type="molecule type" value="Genomic_DNA"/>
</dbReference>
<organism evidence="1">
    <name type="scientific">marine metagenome</name>
    <dbReference type="NCBI Taxonomy" id="408172"/>
    <lineage>
        <taxon>unclassified sequences</taxon>
        <taxon>metagenomes</taxon>
        <taxon>ecological metagenomes</taxon>
    </lineage>
</organism>
<sequence>MTYTPSNRVFYDADSHVMELPNFIIEYADNIFKDQIPPVNYQASLVTDEEVEEILANGGKHSKAHVEAQISLGDNLIAESKEIQALGAFDRKDRSKALDLLGFKKQLVFATHSVVTPFRDVRGKAKYVEKLVPKISPELRYGATRAHNRAMSEFCSQDSRLMGVGVIPLHEPELAMEELDFAIKSDLEAMWIPHYASGDRSPGHIELDPFW</sequence>
<reference evidence="1" key="1">
    <citation type="submission" date="2018-05" db="EMBL/GenBank/DDBJ databases">
        <authorList>
            <person name="Lanie J.A."/>
            <person name="Ng W.-L."/>
            <person name="Kazmierczak K.M."/>
            <person name="Andrzejewski T.M."/>
            <person name="Davidsen T.M."/>
            <person name="Wayne K.J."/>
            <person name="Tettelin H."/>
            <person name="Glass J.I."/>
            <person name="Rusch D."/>
            <person name="Podicherti R."/>
            <person name="Tsui H.-C.T."/>
            <person name="Winkler M.E."/>
        </authorList>
    </citation>
    <scope>NUCLEOTIDE SEQUENCE</scope>
</reference>
<proteinExistence type="predicted"/>
<accession>A0A381WYT4</accession>